<sequence length="166" mass="17936">MKRFSLLALLLGLSAVTALAAEKGVMRYSADLMAAPFRDAKVVTNLKEKQGLEVTERKGAWLNITTSDRKFKGWVRLHQVSAGDGTLTQVRNTGRSGSSGLVATTGIRGLQAGQLKDAKPNEAELQKLNSYRVDEAQARQHASERGLKNAQVSELPDPNAPSHDSP</sequence>
<reference evidence="3 4" key="1">
    <citation type="journal article" date="2016" name="Nat. Commun.">
        <title>Thousands of microbial genomes shed light on interconnected biogeochemical processes in an aquifer system.</title>
        <authorList>
            <person name="Anantharaman K."/>
            <person name="Brown C.T."/>
            <person name="Hug L.A."/>
            <person name="Sharon I."/>
            <person name="Castelle C.J."/>
            <person name="Probst A.J."/>
            <person name="Thomas B.C."/>
            <person name="Singh A."/>
            <person name="Wilkins M.J."/>
            <person name="Karaoz U."/>
            <person name="Brodie E.L."/>
            <person name="Williams K.H."/>
            <person name="Hubbard S.S."/>
            <person name="Banfield J.F."/>
        </authorList>
    </citation>
    <scope>NUCLEOTIDE SEQUENCE [LARGE SCALE GENOMIC DNA]</scope>
</reference>
<name>A0A1F6SWX3_9PROT</name>
<accession>A0A1F6SWX3</accession>
<proteinExistence type="predicted"/>
<dbReference type="Proteomes" id="UP000179334">
    <property type="component" value="Unassembled WGS sequence"/>
</dbReference>
<feature type="compositionally biased region" description="Basic and acidic residues" evidence="1">
    <location>
        <begin position="135"/>
        <end position="147"/>
    </location>
</feature>
<evidence type="ECO:0000256" key="1">
    <source>
        <dbReference type="SAM" id="MobiDB-lite"/>
    </source>
</evidence>
<protein>
    <recommendedName>
        <fullName evidence="5">SH3b domain-containing protein</fullName>
    </recommendedName>
</protein>
<evidence type="ECO:0000256" key="2">
    <source>
        <dbReference type="SAM" id="SignalP"/>
    </source>
</evidence>
<feature type="signal peptide" evidence="2">
    <location>
        <begin position="1"/>
        <end position="20"/>
    </location>
</feature>
<evidence type="ECO:0000313" key="3">
    <source>
        <dbReference type="EMBL" id="OGI37418.1"/>
    </source>
</evidence>
<dbReference type="EMBL" id="MFSR01000092">
    <property type="protein sequence ID" value="OGI37418.1"/>
    <property type="molecule type" value="Genomic_DNA"/>
</dbReference>
<evidence type="ECO:0000313" key="4">
    <source>
        <dbReference type="Proteomes" id="UP000179334"/>
    </source>
</evidence>
<comment type="caution">
    <text evidence="3">The sequence shown here is derived from an EMBL/GenBank/DDBJ whole genome shotgun (WGS) entry which is preliminary data.</text>
</comment>
<dbReference type="Gene3D" id="2.30.30.40">
    <property type="entry name" value="SH3 Domains"/>
    <property type="match status" value="1"/>
</dbReference>
<feature type="chain" id="PRO_5009225409" description="SH3b domain-containing protein" evidence="2">
    <location>
        <begin position="21"/>
        <end position="166"/>
    </location>
</feature>
<feature type="region of interest" description="Disordered" evidence="1">
    <location>
        <begin position="135"/>
        <end position="166"/>
    </location>
</feature>
<keyword evidence="2" id="KW-0732">Signal</keyword>
<dbReference type="AlphaFoldDB" id="A0A1F6SWX3"/>
<evidence type="ECO:0008006" key="5">
    <source>
        <dbReference type="Google" id="ProtNLM"/>
    </source>
</evidence>
<organism evidence="3 4">
    <name type="scientific">Candidatus Muproteobacteria bacterium RBG_16_64_10</name>
    <dbReference type="NCBI Taxonomy" id="1817757"/>
    <lineage>
        <taxon>Bacteria</taxon>
        <taxon>Pseudomonadati</taxon>
        <taxon>Pseudomonadota</taxon>
        <taxon>Candidatus Muproteobacteria</taxon>
    </lineage>
</organism>
<gene>
    <name evidence="3" type="ORF">A2V91_04190</name>
</gene>